<keyword evidence="3" id="KW-1185">Reference proteome</keyword>
<proteinExistence type="predicted"/>
<gene>
    <name evidence="2" type="ORF">BpHYR1_009133</name>
</gene>
<dbReference type="EMBL" id="REGN01001452">
    <property type="protein sequence ID" value="RNA34580.1"/>
    <property type="molecule type" value="Genomic_DNA"/>
</dbReference>
<feature type="chain" id="PRO_5018282105" evidence="1">
    <location>
        <begin position="20"/>
        <end position="66"/>
    </location>
</feature>
<dbReference type="Proteomes" id="UP000276133">
    <property type="component" value="Unassembled WGS sequence"/>
</dbReference>
<sequence length="66" mass="7561">MIAALLIVDLLSLIERLFGWPTAALFKFIVLKCFLRELVKLDLKLHDGYLCEYRESASLSNSLKFA</sequence>
<protein>
    <submittedName>
        <fullName evidence="2">Uncharacterized protein</fullName>
    </submittedName>
</protein>
<evidence type="ECO:0000256" key="1">
    <source>
        <dbReference type="SAM" id="SignalP"/>
    </source>
</evidence>
<comment type="caution">
    <text evidence="2">The sequence shown here is derived from an EMBL/GenBank/DDBJ whole genome shotgun (WGS) entry which is preliminary data.</text>
</comment>
<keyword evidence="1" id="KW-0732">Signal</keyword>
<evidence type="ECO:0000313" key="2">
    <source>
        <dbReference type="EMBL" id="RNA34580.1"/>
    </source>
</evidence>
<reference evidence="2 3" key="1">
    <citation type="journal article" date="2018" name="Sci. Rep.">
        <title>Genomic signatures of local adaptation to the degree of environmental predictability in rotifers.</title>
        <authorList>
            <person name="Franch-Gras L."/>
            <person name="Hahn C."/>
            <person name="Garcia-Roger E.M."/>
            <person name="Carmona M.J."/>
            <person name="Serra M."/>
            <person name="Gomez A."/>
        </authorList>
    </citation>
    <scope>NUCLEOTIDE SEQUENCE [LARGE SCALE GENOMIC DNA]</scope>
    <source>
        <strain evidence="2">HYR1</strain>
    </source>
</reference>
<name>A0A3M7SGA3_BRAPC</name>
<dbReference type="AlphaFoldDB" id="A0A3M7SGA3"/>
<evidence type="ECO:0000313" key="3">
    <source>
        <dbReference type="Proteomes" id="UP000276133"/>
    </source>
</evidence>
<organism evidence="2 3">
    <name type="scientific">Brachionus plicatilis</name>
    <name type="common">Marine rotifer</name>
    <name type="synonym">Brachionus muelleri</name>
    <dbReference type="NCBI Taxonomy" id="10195"/>
    <lineage>
        <taxon>Eukaryota</taxon>
        <taxon>Metazoa</taxon>
        <taxon>Spiralia</taxon>
        <taxon>Gnathifera</taxon>
        <taxon>Rotifera</taxon>
        <taxon>Eurotatoria</taxon>
        <taxon>Monogononta</taxon>
        <taxon>Pseudotrocha</taxon>
        <taxon>Ploima</taxon>
        <taxon>Brachionidae</taxon>
        <taxon>Brachionus</taxon>
    </lineage>
</organism>
<accession>A0A3M7SGA3</accession>
<feature type="signal peptide" evidence="1">
    <location>
        <begin position="1"/>
        <end position="19"/>
    </location>
</feature>